<dbReference type="AlphaFoldDB" id="A0AAE0U893"/>
<keyword evidence="2" id="KW-1185">Reference proteome</keyword>
<gene>
    <name evidence="1" type="ORF">B0H63DRAFT_40246</name>
</gene>
<proteinExistence type="predicted"/>
<organism evidence="1 2">
    <name type="scientific">Podospora didyma</name>
    <dbReference type="NCBI Taxonomy" id="330526"/>
    <lineage>
        <taxon>Eukaryota</taxon>
        <taxon>Fungi</taxon>
        <taxon>Dikarya</taxon>
        <taxon>Ascomycota</taxon>
        <taxon>Pezizomycotina</taxon>
        <taxon>Sordariomycetes</taxon>
        <taxon>Sordariomycetidae</taxon>
        <taxon>Sordariales</taxon>
        <taxon>Podosporaceae</taxon>
        <taxon>Podospora</taxon>
    </lineage>
</organism>
<dbReference type="PANTHER" id="PTHR38115">
    <property type="entry name" value="LIPOCALIN-LIKE DOMAIN-CONTAINING PROTEIN"/>
    <property type="match status" value="1"/>
</dbReference>
<dbReference type="Proteomes" id="UP001285441">
    <property type="component" value="Unassembled WGS sequence"/>
</dbReference>
<dbReference type="EMBL" id="JAULSW010000001">
    <property type="protein sequence ID" value="KAK3394225.1"/>
    <property type="molecule type" value="Genomic_DNA"/>
</dbReference>
<dbReference type="InterPro" id="IPR053037">
    <property type="entry name" value="Pericyclase_pydY-like"/>
</dbReference>
<evidence type="ECO:0000313" key="1">
    <source>
        <dbReference type="EMBL" id="KAK3394225.1"/>
    </source>
</evidence>
<reference evidence="1" key="1">
    <citation type="journal article" date="2023" name="Mol. Phylogenet. Evol.">
        <title>Genome-scale phylogeny and comparative genomics of the fungal order Sordariales.</title>
        <authorList>
            <person name="Hensen N."/>
            <person name="Bonometti L."/>
            <person name="Westerberg I."/>
            <person name="Brannstrom I.O."/>
            <person name="Guillou S."/>
            <person name="Cros-Aarteil S."/>
            <person name="Calhoun S."/>
            <person name="Haridas S."/>
            <person name="Kuo A."/>
            <person name="Mondo S."/>
            <person name="Pangilinan J."/>
            <person name="Riley R."/>
            <person name="LaButti K."/>
            <person name="Andreopoulos B."/>
            <person name="Lipzen A."/>
            <person name="Chen C."/>
            <person name="Yan M."/>
            <person name="Daum C."/>
            <person name="Ng V."/>
            <person name="Clum A."/>
            <person name="Steindorff A."/>
            <person name="Ohm R.A."/>
            <person name="Martin F."/>
            <person name="Silar P."/>
            <person name="Natvig D.O."/>
            <person name="Lalanne C."/>
            <person name="Gautier V."/>
            <person name="Ament-Velasquez S.L."/>
            <person name="Kruys A."/>
            <person name="Hutchinson M.I."/>
            <person name="Powell A.J."/>
            <person name="Barry K."/>
            <person name="Miller A.N."/>
            <person name="Grigoriev I.V."/>
            <person name="Debuchy R."/>
            <person name="Gladieux P."/>
            <person name="Hiltunen Thoren M."/>
            <person name="Johannesson H."/>
        </authorList>
    </citation>
    <scope>NUCLEOTIDE SEQUENCE</scope>
    <source>
        <strain evidence="1">CBS 232.78</strain>
    </source>
</reference>
<dbReference type="PANTHER" id="PTHR38115:SF1">
    <property type="entry name" value="LIPOCALIN-LIKE DOMAIN-CONTAINING PROTEIN"/>
    <property type="match status" value="1"/>
</dbReference>
<protein>
    <submittedName>
        <fullName evidence="1">Uncharacterized protein</fullName>
    </submittedName>
</protein>
<comment type="caution">
    <text evidence="1">The sequence shown here is derived from an EMBL/GenBank/DDBJ whole genome shotgun (WGS) entry which is preliminary data.</text>
</comment>
<accession>A0AAE0U893</accession>
<sequence>MAAPLSKTIADLSGKWIMNKTQSTPVDAGLAIQGVSWLTRKIVGAATITLDVKQYTGPPSPPAEPNGPAVAHIEIEQTGTAGLKGSTEKRCLDYTFREHSDWLFGTVRGQSKFIALADVEDAHLAKGWLEGAEEKTGPNGEAHMLSHVESVDAGWMATQIWGFQLIEGVRKYVRRIVVAKDTQRAELVLVYDFLG</sequence>
<reference evidence="1" key="2">
    <citation type="submission" date="2023-06" db="EMBL/GenBank/DDBJ databases">
        <authorList>
            <consortium name="Lawrence Berkeley National Laboratory"/>
            <person name="Haridas S."/>
            <person name="Hensen N."/>
            <person name="Bonometti L."/>
            <person name="Westerberg I."/>
            <person name="Brannstrom I.O."/>
            <person name="Guillou S."/>
            <person name="Cros-Aarteil S."/>
            <person name="Calhoun S."/>
            <person name="Kuo A."/>
            <person name="Mondo S."/>
            <person name="Pangilinan J."/>
            <person name="Riley R."/>
            <person name="LaButti K."/>
            <person name="Andreopoulos B."/>
            <person name="Lipzen A."/>
            <person name="Chen C."/>
            <person name="Yanf M."/>
            <person name="Daum C."/>
            <person name="Ng V."/>
            <person name="Clum A."/>
            <person name="Steindorff A."/>
            <person name="Ohm R."/>
            <person name="Martin F."/>
            <person name="Silar P."/>
            <person name="Natvig D."/>
            <person name="Lalanne C."/>
            <person name="Gautier V."/>
            <person name="Ament-velasquez S.L."/>
            <person name="Kruys A."/>
            <person name="Hutchinson M.I."/>
            <person name="Powell A.J."/>
            <person name="Barry K."/>
            <person name="Miller A.N."/>
            <person name="Grigoriev I.V."/>
            <person name="Debuchy R."/>
            <person name="Gladieux P."/>
            <person name="Thoren M.H."/>
            <person name="Johannesson H."/>
        </authorList>
    </citation>
    <scope>NUCLEOTIDE SEQUENCE</scope>
    <source>
        <strain evidence="1">CBS 232.78</strain>
    </source>
</reference>
<name>A0AAE0U893_9PEZI</name>
<evidence type="ECO:0000313" key="2">
    <source>
        <dbReference type="Proteomes" id="UP001285441"/>
    </source>
</evidence>